<keyword evidence="25" id="KW-1185">Reference proteome</keyword>
<keyword evidence="8 21" id="KW-0548">Nucleotidyltransferase</keyword>
<dbReference type="Pfam" id="PF00946">
    <property type="entry name" value="Mononeg_RNA_pol"/>
    <property type="match status" value="1"/>
</dbReference>
<reference evidence="24 25" key="1">
    <citation type="journal article" date="2018" name="Arch. Virol.">
        <title>Complete genome sequence of a novel avian paramyxovirus isolated from wild birds in South Korea.</title>
        <authorList>
            <person name="Jeong J."/>
            <person name="Kim Y."/>
            <person name="An I."/>
            <person name="Wang S.J."/>
            <person name="Kim Y."/>
            <person name="Lee H.J."/>
            <person name="Choi K.S."/>
            <person name="Im S.P."/>
            <person name="Min W."/>
            <person name="Oem J.K."/>
            <person name="Jheong W."/>
        </authorList>
    </citation>
    <scope>NUCLEOTIDE SEQUENCE [LARGE SCALE GENOMIC DNA]</scope>
    <source>
        <strain evidence="24">Cheonsu1510</strain>
    </source>
</reference>
<evidence type="ECO:0000256" key="14">
    <source>
        <dbReference type="ARBA" id="ARBA00023042"/>
    </source>
</evidence>
<evidence type="ECO:0000256" key="3">
    <source>
        <dbReference type="ARBA" id="ARBA00022484"/>
    </source>
</evidence>
<keyword evidence="7 21" id="KW-0949">S-adenosyl-L-methionine</keyword>
<evidence type="ECO:0000256" key="8">
    <source>
        <dbReference type="ARBA" id="ARBA00022695"/>
    </source>
</evidence>
<evidence type="ECO:0000256" key="18">
    <source>
        <dbReference type="ARBA" id="ARBA00047332"/>
    </source>
</evidence>
<dbReference type="InterPro" id="IPR025786">
    <property type="entry name" value="Mononega_L_MeTrfase"/>
</dbReference>
<keyword evidence="10" id="KW-0378">Hydrolase</keyword>
<evidence type="ECO:0000259" key="22">
    <source>
        <dbReference type="PROSITE" id="PS50526"/>
    </source>
</evidence>
<dbReference type="GO" id="GO:0030430">
    <property type="term" value="C:host cell cytoplasm"/>
    <property type="evidence" value="ECO:0007669"/>
    <property type="project" value="UniProtKB-SubCell"/>
</dbReference>
<keyword evidence="6 21" id="KW-0808">Transferase</keyword>
<evidence type="ECO:0000256" key="15">
    <source>
        <dbReference type="ARBA" id="ARBA00023268"/>
    </source>
</evidence>
<keyword evidence="21" id="KW-1035">Host cytoplasm</keyword>
<evidence type="ECO:0000256" key="10">
    <source>
        <dbReference type="ARBA" id="ARBA00022801"/>
    </source>
</evidence>
<keyword evidence="13 21" id="KW-0693">Viral RNA replication</keyword>
<dbReference type="GeneID" id="80533850"/>
<evidence type="ECO:0000256" key="11">
    <source>
        <dbReference type="ARBA" id="ARBA00022840"/>
    </source>
</evidence>
<dbReference type="GO" id="GO:0003924">
    <property type="term" value="F:GTPase activity"/>
    <property type="evidence" value="ECO:0007669"/>
    <property type="project" value="RHEA"/>
</dbReference>
<comment type="catalytic activity">
    <reaction evidence="21">
        <text>RNA(n) + a ribonucleoside 5'-triphosphate = RNA(n+1) + diphosphate</text>
        <dbReference type="Rhea" id="RHEA:21248"/>
        <dbReference type="Rhea" id="RHEA-COMP:14527"/>
        <dbReference type="Rhea" id="RHEA-COMP:17342"/>
        <dbReference type="ChEBI" id="CHEBI:33019"/>
        <dbReference type="ChEBI" id="CHEBI:61557"/>
        <dbReference type="ChEBI" id="CHEBI:140395"/>
        <dbReference type="EC" id="2.7.7.48"/>
    </reaction>
</comment>
<dbReference type="Proteomes" id="UP000501180">
    <property type="component" value="Segment"/>
</dbReference>
<evidence type="ECO:0000313" key="25">
    <source>
        <dbReference type="Proteomes" id="UP000501180"/>
    </source>
</evidence>
<keyword evidence="4 21" id="KW-0489">Methyltransferase</keyword>
<comment type="subcellular location">
    <subcellularLocation>
        <location evidence="21">Virion</location>
    </subcellularLocation>
    <subcellularLocation>
        <location evidence="21">Host cytoplasm</location>
    </subcellularLocation>
</comment>
<dbReference type="GO" id="GO:0005524">
    <property type="term" value="F:ATP binding"/>
    <property type="evidence" value="ECO:0007669"/>
    <property type="project" value="UniProtKB-KW"/>
</dbReference>
<dbReference type="EC" id="2.1.1.-" evidence="21"/>
<dbReference type="EMBL" id="MF594598">
    <property type="protein sequence ID" value="AVG72389.1"/>
    <property type="molecule type" value="Viral_cRNA"/>
</dbReference>
<gene>
    <name evidence="24" type="primary">L</name>
</gene>
<keyword evidence="9 21" id="KW-0547">Nucleotide-binding</keyword>
<evidence type="ECO:0000256" key="1">
    <source>
        <dbReference type="ARBA" id="ARBA00003132"/>
    </source>
</evidence>
<dbReference type="PROSITE" id="PS51590">
    <property type="entry name" value="SAM_MT_MNV_L"/>
    <property type="match status" value="1"/>
</dbReference>
<dbReference type="GO" id="GO:0004482">
    <property type="term" value="F:mRNA 5'-cap (guanine-N7-)-methyltransferase activity"/>
    <property type="evidence" value="ECO:0007669"/>
    <property type="project" value="InterPro"/>
</dbReference>
<keyword evidence="3 21" id="KW-0696">RNA-directed RNA polymerase</keyword>
<comment type="similarity">
    <text evidence="2 21">Belongs to the paramyxovirus L protein family.</text>
</comment>
<comment type="catalytic activity">
    <reaction evidence="19">
        <text>a 5'-end (5'-triphosphoguanosine)-adenylyl-adenylyl-cytidylyl-adenosine in mRNA + 2 S-adenosyl-L-methionine = a 5'-end (N(7)-methyl 5'-triphosphoguanosine)-(2'-O-methyladenylyl)-adenylyl-cytidylyl-adenosine in mRNA + 2 S-adenosyl-L-homocysteine + H(+)</text>
        <dbReference type="Rhea" id="RHEA:65376"/>
        <dbReference type="Rhea" id="RHEA-COMP:16797"/>
        <dbReference type="Rhea" id="RHEA-COMP:16798"/>
        <dbReference type="ChEBI" id="CHEBI:15378"/>
        <dbReference type="ChEBI" id="CHEBI:57856"/>
        <dbReference type="ChEBI" id="CHEBI:59789"/>
        <dbReference type="ChEBI" id="CHEBI:156483"/>
        <dbReference type="ChEBI" id="CHEBI:156484"/>
        <dbReference type="EC" id="2.1.1.375"/>
    </reaction>
</comment>
<keyword evidence="12 21" id="KW-0946">Virion</keyword>
<comment type="catalytic activity">
    <reaction evidence="20 21">
        <text>GTP + H2O = GDP + phosphate + H(+)</text>
        <dbReference type="Rhea" id="RHEA:19669"/>
        <dbReference type="ChEBI" id="CHEBI:15377"/>
        <dbReference type="ChEBI" id="CHEBI:15378"/>
        <dbReference type="ChEBI" id="CHEBI:37565"/>
        <dbReference type="ChEBI" id="CHEBI:43474"/>
        <dbReference type="ChEBI" id="CHEBI:58189"/>
    </reaction>
</comment>
<evidence type="ECO:0000256" key="4">
    <source>
        <dbReference type="ARBA" id="ARBA00022603"/>
    </source>
</evidence>
<sequence>MAELGQGRPDHQVILPEAHLSSPIVRHKLLYLWRLTGLPLPQVAELDPLLLSRPWSRIAQSASPEVARMKDLGVRVHTTIAHDGNMSPIMHPATLPWLVRLRIPIAIERFRMVEKKVQGLLSSRRDNFNRLIEQVNTDLFGTLPDYDLCPSPEFQELLSGTGFWFRSDYSESKFSWLHLKQIQRHLILSARTRSTQVLYVCVRSSVGHVHVTPDLVVVTDLASQSFTALTQEMVLMYSDMLEGRDMVLATARLTRGLMPLYEKISSLLDLIDQLASTLHDNVYEVIGILEGLAYAAVQLHEPSGKFAGDFFEFNLKEISSVLKDRLDAPLVKRVLDAVTWIYSGLTDNQSAEMLCILRLWGHPTLESRAAATAVRKQMCAAKVVDFDMIQQVLAFFKGTLINGYRRQNSGVWPRVKRHTVYGPTLEQLHADSAEISHELMLKEYRRLAAIEFEKCIDVDPVSNLSMFLKDKAIAHTKPNWLASFKANLLSDCQRATSKDVASTNRLLIEFMESSDFDPYLEMTYLSSLEFLRDEGVAVSYSLKEKEVKPNGRIFAKLTKKLRNCQVIAENILADEIAPFFQGNGVIQSSISLTKSMLAMSQLSFNCNRFSLSNKQEGIREDRNRHRERKRRRRVATFVTTDLKKYCLNWRYQTVKLFAHAINQLTGLDLFFEWIHLRLMDTTMFVGDPYNPPANPELTDLDEAPNDDIFIVSGRGGIEGLCQKLWTIISISAIQLAATRSKCRVACMVQGDNQVIAVTREVHPEDTEEAVLAELHRASDAFFSELKHVNHLIGHELKDRETIRSDTSFVYSKRIFKDGRILSQILKNASKLVLISGEIGENTPMSCSNLSSTISRLCENGMPKDACYLLNYIMTCTQVLFDNSFSIIPSSSQSEISTWLDNPAFLHAYALWPAQLGGLNNLQYTRLYTRNIGDPCTAALAEIKRLERAGLLPGKLMQNLLARKPSDGTWASLCNDPYALNLDSAPSPNLVLKRHTQKVLFESCTNPLLTGVYNEANDSEEAELAEFLLNQETIHPRVAHAILEASAVGRRKQIQGLLDTTNTIIKIALARKPLSLRKLRKVTNYSNTHLAYFFDDLYTPVPVGTKMVSSNLCSVALADYLRQMSWLPLARGRRILGVSNPDSLELVAGSLLNVHGRCHQCDAGDDQFTWLHLPADILLAGDTGSNPPMRIPYVGSKTQERRTASMAKISNMTPHMKAALRLASVLIWAYGDNDKNWSVAHALANTRCAISLEHLRLLAPLPTAGNLQHRLDDSVTQMTFTPASLYRVAPYIHISNDSQRIFTDEGVKESNIIYQQLMLLGLSAIESLFPLTANKVFEEVTLHLHTKFSCCIREAPVSIPFEMQGEIPRIRNGEGNKFVYDSCPLPSPEATILDVKTFKNYELDLDHYTTGELMQVLELACGKLIGQSVVSYNEDTSIKNDAIIVYDNTRNWISEAQNCDVVRLFEVAALEILLDCAFQMYYLRVKGYSNIVMYMADLFRNMPGILLSNIAATISHPVIHNRLCNAGILSHGSAHQLANVDFIELSANLLSACTSRVLTSLINGEQLSLAFPSVLEDNLTDKMFLLIARYTSLLTLLFSARVPIPNIKGLSAEDKCRALTQHLLNMPGESRLSPRQELIVLQPQLVTFPTNLYYISRKSLNIVREREDREGILELIFPAYDDITESTKAQWDVAADDPFLKGSSLVNHEIRLDGPARYGLLFADCKQEGSRGSLIVADQVPMTRYLFRGIGLASSSWYKATNLLSLPEVRQARFGGGLYLAEGSGAIMSLLELHIPHEKIYYNTLFYNEYNPPQRHFGPTPTQFLNSVVYRNLQAGIPCKDGYVQEFVTLWRDVAEESDLSSDKSVAFITSEIPRGSVSLLHCDIETTLDPSWAYLEQIATNLTLIGIHTLREGGVFILKSLYSHGFFFNLMLNLLAPCSKSIRIISNGYAVRGDFECYIVATFGPTGGQIFMREVLQTGKALTRQGGSILTYEDECKLNKLFEVQLTHTRGILQQCLPDLLRHLHTNIDMSLIEAGGQPVRPSSSDMLASVQIGDLTRDEVIIQYIDTSLKTVAYLDSSDELADTVFVLTPFNLSARGKCHTVLSTCTKHVFELRLLQVSKTDLHGIEQLLSIIIQGHVALHDLILLRSYLRGSQCPKYLLDSFGKIRLREFFEEMSRFTISRSLQKLYLKTLGNAIKGYLTA</sequence>
<evidence type="ECO:0000256" key="19">
    <source>
        <dbReference type="ARBA" id="ARBA00047370"/>
    </source>
</evidence>
<evidence type="ECO:0000256" key="6">
    <source>
        <dbReference type="ARBA" id="ARBA00022679"/>
    </source>
</evidence>
<dbReference type="EC" id="2.7.7.88" evidence="21"/>
<name>A0A2L2FLB7_9MONO</name>
<evidence type="ECO:0000256" key="13">
    <source>
        <dbReference type="ARBA" id="ARBA00022953"/>
    </source>
</evidence>
<protein>
    <recommendedName>
        <fullName evidence="21">RNA-directed RNA polymerase L</fullName>
        <shortName evidence="21">Protein L</shortName>
    </recommendedName>
    <alternativeName>
        <fullName evidence="21">Large structural protein</fullName>
    </alternativeName>
    <alternativeName>
        <fullName evidence="21">Replicase</fullName>
    </alternativeName>
    <alternativeName>
        <fullName evidence="21">Transcriptase</fullName>
    </alternativeName>
    <domain>
        <recommendedName>
            <fullName evidence="21">RNA-directed RNA polymerase</fullName>
            <ecNumber evidence="21">2.7.7.48</ecNumber>
        </recommendedName>
    </domain>
    <domain>
        <recommendedName>
            <fullName evidence="21">GTP phosphohydrolase</fullName>
            <ecNumber evidence="21">3.6.1.-</ecNumber>
        </recommendedName>
    </domain>
    <domain>
        <recommendedName>
            <fullName evidence="21">GDP polyribonucleotidyltransferase</fullName>
            <ecNumber evidence="21">2.7.7.88</ecNumber>
        </recommendedName>
        <alternativeName>
            <fullName evidence="21">PRNTase</fullName>
        </alternativeName>
    </domain>
    <domain>
        <recommendedName>
            <fullName evidence="21">mRNA (nucleoside-2'-O-)-methyltransferase</fullName>
            <shortName evidence="21">N1-2'-O-MTase</shortName>
            <ecNumber evidence="21">2.1.1.-</ecNumber>
        </recommendedName>
    </domain>
    <domain>
        <recommendedName>
            <fullName evidence="21">mRNA (guanine-N(7)-)-methyltransferase</fullName>
            <shortName evidence="21">G-N7-MTase</shortName>
        </recommendedName>
    </domain>
</protein>
<dbReference type="InterPro" id="IPR016269">
    <property type="entry name" value="RNA-dir_pol_paramyxovirus"/>
</dbReference>
<dbReference type="GO" id="GO:0044423">
    <property type="term" value="C:virion component"/>
    <property type="evidence" value="ECO:0007669"/>
    <property type="project" value="UniProtKB-KW"/>
</dbReference>
<keyword evidence="11 21" id="KW-0067">ATP-binding</keyword>
<proteinExistence type="inferred from homology"/>
<evidence type="ECO:0000313" key="24">
    <source>
        <dbReference type="EMBL" id="AVG72389.1"/>
    </source>
</evidence>
<dbReference type="PROSITE" id="PS50526">
    <property type="entry name" value="RDRP_SSRNA_NEG_NONSEG"/>
    <property type="match status" value="1"/>
</dbReference>
<comment type="catalytic activity">
    <reaction evidence="17 21">
        <text>a 5'-end (5'-triphosphoguanosine)-(2'-O-methyladenylyl)-adenylyl-cytidylyl-adenosine in mRNA + S-adenosyl-L-methionine = a 5'-end (N(7)-methyl 5'-triphosphoguanosine)-(2'-O-methyladenylyl)-adenylyl-cytidylyl-adenosine in mRNA + S-adenosyl-L-homocysteine</text>
        <dbReference type="Rhea" id="RHEA:65440"/>
        <dbReference type="Rhea" id="RHEA-COMP:16798"/>
        <dbReference type="Rhea" id="RHEA-COMP:16801"/>
        <dbReference type="ChEBI" id="CHEBI:57856"/>
        <dbReference type="ChEBI" id="CHEBI:59789"/>
        <dbReference type="ChEBI" id="CHEBI:156482"/>
        <dbReference type="ChEBI" id="CHEBI:156483"/>
    </reaction>
</comment>
<evidence type="ECO:0000256" key="7">
    <source>
        <dbReference type="ARBA" id="ARBA00022691"/>
    </source>
</evidence>
<dbReference type="InterPro" id="IPR039736">
    <property type="entry name" value="L_poly_C"/>
</dbReference>
<evidence type="ECO:0000256" key="9">
    <source>
        <dbReference type="ARBA" id="ARBA00022741"/>
    </source>
</evidence>
<evidence type="ECO:0000256" key="21">
    <source>
        <dbReference type="PIRNR" id="PIRNR000830"/>
    </source>
</evidence>
<comment type="catalytic activity">
    <reaction evidence="16">
        <text>a 5'-end triphospho-adenylyl-adenylyl-cytidylyl-adenosine in mRNA + GDP + H(+) = a 5'-end (5'-triphosphoguanosine)-adenylyl-adenylyl-cytidylyl-adenosine in mRNA + diphosphate</text>
        <dbReference type="Rhea" id="RHEA:65436"/>
        <dbReference type="Rhea" id="RHEA-COMP:16797"/>
        <dbReference type="Rhea" id="RHEA-COMP:16799"/>
        <dbReference type="ChEBI" id="CHEBI:15378"/>
        <dbReference type="ChEBI" id="CHEBI:33019"/>
        <dbReference type="ChEBI" id="CHEBI:58189"/>
        <dbReference type="ChEBI" id="CHEBI:156484"/>
        <dbReference type="ChEBI" id="CHEBI:156503"/>
        <dbReference type="EC" id="2.7.7.88"/>
    </reaction>
</comment>
<dbReference type="InterPro" id="IPR026890">
    <property type="entry name" value="Mononeg_mRNAcap"/>
</dbReference>
<dbReference type="EC" id="3.6.1.-" evidence="21"/>
<comment type="function">
    <text evidence="1 21">RNA-directed RNA polymerase that catalyzes the replication of viral genomic RNA. The template is composed of the viral RNA tightly encapsidated by the nucleoprotein (N). The replicase mode is dependent on intracellular N protein concentration. In this mode, the polymerase replicates the whole viral genome without recognizing transcriptional signals, and the replicated genome is not caped or polyadenylated.</text>
</comment>
<keyword evidence="15" id="KW-0511">Multifunctional enzyme</keyword>
<dbReference type="NCBIfam" id="TIGR04198">
    <property type="entry name" value="paramyx_RNAcap"/>
    <property type="match status" value="1"/>
</dbReference>
<dbReference type="RefSeq" id="YP_010796382.1">
    <property type="nucleotide sequence ID" value="NC_076003.1"/>
</dbReference>
<comment type="catalytic activity">
    <reaction evidence="18 21">
        <text>a 5'-end (5'-triphosphoguanosine)-adenylyl-adenylyl-cytidylyl-adenosine in mRNA + S-adenosyl-L-methionine = a 5'-end (5'-triphosphoguanosine)-(2'-O-methyladenylyl)-adenylyl-cytidylyl-adenosine in mRNA + S-adenosyl-L-homocysteine + H(+)</text>
        <dbReference type="Rhea" id="RHEA:65380"/>
        <dbReference type="Rhea" id="RHEA-COMP:16797"/>
        <dbReference type="Rhea" id="RHEA-COMP:16801"/>
        <dbReference type="ChEBI" id="CHEBI:15378"/>
        <dbReference type="ChEBI" id="CHEBI:57856"/>
        <dbReference type="ChEBI" id="CHEBI:59789"/>
        <dbReference type="ChEBI" id="CHEBI:156482"/>
        <dbReference type="ChEBI" id="CHEBI:156484"/>
    </reaction>
</comment>
<evidence type="ECO:0000256" key="20">
    <source>
        <dbReference type="ARBA" id="ARBA00048548"/>
    </source>
</evidence>
<comment type="function">
    <text evidence="21">RNA-directed RNA polymerase that catalyzes the transcription of viral mRNAs, their capping and polyadenylation. The template is composed of the viral RNA tightly encapsidated by the nucleoprotein (N). The viral polymerase binds to the genomic RNA at the 3' leader promoter, and transcribes subsequently all viral mRNAs with a decreasing efficiency. The first gene is the most transcribed, and the last the least transcribed. The viral phosphoprotein acts as a processivity factor. Capping is concomitant with initiation of mRNA transcription. Indeed, a GDP polyribonucleotidyl transferase (PRNTase) adds the cap structure when the nascent RNA chain length has reached few nucleotides. Ribose 2'-O methylation of viral mRNA cap precedes and facilitates subsequent guanine-N-7 methylation, both activities being carried by the viral polymerase. Polyadenylation of mRNAs occur by a stuttering mechanism at a slipery stop site present at the end viral genes. After finishing transcription of a mRNA, the polymerase can resume transcription of the downstream gene.</text>
</comment>
<keyword evidence="5 21" id="KW-0507">mRNA processing</keyword>
<feature type="domain" description="Mononegavirus-type SAM-dependent 2'-O-MTase" evidence="23">
    <location>
        <begin position="1747"/>
        <end position="1960"/>
    </location>
</feature>
<evidence type="ECO:0000259" key="23">
    <source>
        <dbReference type="PROSITE" id="PS51590"/>
    </source>
</evidence>
<dbReference type="GO" id="GO:0003968">
    <property type="term" value="F:RNA-directed RNA polymerase activity"/>
    <property type="evidence" value="ECO:0007669"/>
    <property type="project" value="UniProtKB-KW"/>
</dbReference>
<dbReference type="InterPro" id="IPR014023">
    <property type="entry name" value="Mononeg_RNA_pol_cat"/>
</dbReference>
<organism evidence="24 25">
    <name type="scientific">Avian paramyxovirus 17</name>
    <dbReference type="NCBI Taxonomy" id="2094282"/>
    <lineage>
        <taxon>Viruses</taxon>
        <taxon>Riboviria</taxon>
        <taxon>Orthornavirae</taxon>
        <taxon>Negarnaviricota</taxon>
        <taxon>Haploviricotina</taxon>
        <taxon>Monjiviricetes</taxon>
        <taxon>Mononegavirales</taxon>
        <taxon>Paramyxoviridae</taxon>
        <taxon>Avulavirinae</taxon>
        <taxon>Orthoavulavirus</taxon>
        <taxon>Orthoavulavirus koreaense</taxon>
    </lineage>
</organism>
<evidence type="ECO:0000256" key="17">
    <source>
        <dbReference type="ARBA" id="ARBA00024499"/>
    </source>
</evidence>
<keyword evidence="14 21" id="KW-0506">mRNA capping</keyword>
<accession>A0A2L2FLB7</accession>
<dbReference type="Pfam" id="PF14318">
    <property type="entry name" value="Mononeg_mRNAcap"/>
    <property type="match status" value="1"/>
</dbReference>
<dbReference type="EC" id="2.7.7.48" evidence="21"/>
<evidence type="ECO:0000256" key="2">
    <source>
        <dbReference type="ARBA" id="ARBA00007934"/>
    </source>
</evidence>
<evidence type="ECO:0000256" key="5">
    <source>
        <dbReference type="ARBA" id="ARBA00022664"/>
    </source>
</evidence>
<dbReference type="KEGG" id="vg:80533850"/>
<dbReference type="PIRSF" id="PIRSF000830">
    <property type="entry name" value="RNA_pol_ParamyxoV"/>
    <property type="match status" value="1"/>
</dbReference>
<feature type="domain" description="RdRp catalytic" evidence="22">
    <location>
        <begin position="634"/>
        <end position="818"/>
    </location>
</feature>
<evidence type="ECO:0000256" key="12">
    <source>
        <dbReference type="ARBA" id="ARBA00022844"/>
    </source>
</evidence>
<evidence type="ECO:0000256" key="16">
    <source>
        <dbReference type="ARBA" id="ARBA00024494"/>
    </source>
</evidence>